<comment type="caution">
    <text evidence="3">The sequence shown here is derived from an EMBL/GenBank/DDBJ whole genome shotgun (WGS) entry which is preliminary data.</text>
</comment>
<feature type="non-terminal residue" evidence="3">
    <location>
        <position position="166"/>
    </location>
</feature>
<evidence type="ECO:0000313" key="6">
    <source>
        <dbReference type="Proteomes" id="UP000663866"/>
    </source>
</evidence>
<evidence type="ECO:0000313" key="5">
    <source>
        <dbReference type="Proteomes" id="UP000663842"/>
    </source>
</evidence>
<feature type="region of interest" description="Disordered" evidence="1">
    <location>
        <begin position="1"/>
        <end position="42"/>
    </location>
</feature>
<evidence type="ECO:0000313" key="3">
    <source>
        <dbReference type="EMBL" id="CAF4364223.1"/>
    </source>
</evidence>
<dbReference type="EMBL" id="CAJOBF010017687">
    <property type="protein sequence ID" value="CAF4364223.1"/>
    <property type="molecule type" value="Genomic_DNA"/>
</dbReference>
<feature type="compositionally biased region" description="Basic and acidic residues" evidence="1">
    <location>
        <begin position="28"/>
        <end position="40"/>
    </location>
</feature>
<evidence type="ECO:0000313" key="4">
    <source>
        <dbReference type="EMBL" id="CAF4456287.1"/>
    </source>
</evidence>
<name>A0A820LY37_9BILA</name>
<reference evidence="3" key="1">
    <citation type="submission" date="2021-02" db="EMBL/GenBank/DDBJ databases">
        <authorList>
            <person name="Nowell W R."/>
        </authorList>
    </citation>
    <scope>NUCLEOTIDE SEQUENCE</scope>
</reference>
<accession>A0A820LY37</accession>
<dbReference type="PANTHER" id="PTHR46333:SF2">
    <property type="entry name" value="CYTOKINESIS PROTEIN 3"/>
    <property type="match status" value="1"/>
</dbReference>
<dbReference type="EMBL" id="CAJOBG010046998">
    <property type="protein sequence ID" value="CAF4456287.1"/>
    <property type="molecule type" value="Genomic_DNA"/>
</dbReference>
<gene>
    <name evidence="4" type="ORF">OVN521_LOCUS38169</name>
    <name evidence="3" type="ORF">UXM345_LOCUS36650</name>
    <name evidence="2" type="ORF">WKI299_LOCUS19781</name>
</gene>
<dbReference type="Proteomes" id="UP000663866">
    <property type="component" value="Unassembled WGS sequence"/>
</dbReference>
<dbReference type="Proteomes" id="UP000663856">
    <property type="component" value="Unassembled WGS sequence"/>
</dbReference>
<dbReference type="GO" id="GO:0005737">
    <property type="term" value="C:cytoplasm"/>
    <property type="evidence" value="ECO:0007669"/>
    <property type="project" value="TreeGrafter"/>
</dbReference>
<dbReference type="Proteomes" id="UP000663842">
    <property type="component" value="Unassembled WGS sequence"/>
</dbReference>
<proteinExistence type="predicted"/>
<keyword evidence="6" id="KW-1185">Reference proteome</keyword>
<evidence type="ECO:0000256" key="1">
    <source>
        <dbReference type="SAM" id="MobiDB-lite"/>
    </source>
</evidence>
<organism evidence="3 5">
    <name type="scientific">Rotaria magnacalcarata</name>
    <dbReference type="NCBI Taxonomy" id="392030"/>
    <lineage>
        <taxon>Eukaryota</taxon>
        <taxon>Metazoa</taxon>
        <taxon>Spiralia</taxon>
        <taxon>Gnathifera</taxon>
        <taxon>Rotifera</taxon>
        <taxon>Eurotatoria</taxon>
        <taxon>Bdelloidea</taxon>
        <taxon>Philodinida</taxon>
        <taxon>Philodinidae</taxon>
        <taxon>Rotaria</taxon>
    </lineage>
</organism>
<evidence type="ECO:0000313" key="2">
    <source>
        <dbReference type="EMBL" id="CAF2098800.1"/>
    </source>
</evidence>
<protein>
    <submittedName>
        <fullName evidence="3">Uncharacterized protein</fullName>
    </submittedName>
</protein>
<dbReference type="EMBL" id="CAJNRF010008143">
    <property type="protein sequence ID" value="CAF2098800.1"/>
    <property type="molecule type" value="Genomic_DNA"/>
</dbReference>
<dbReference type="AlphaFoldDB" id="A0A820LY37"/>
<dbReference type="InterPro" id="IPR052557">
    <property type="entry name" value="CAP/Cytokinesis_protein"/>
</dbReference>
<sequence>MGCTCARVAPVTEPIPVKIPEPEQTNQETKKDSNDSESKKLKTIISTAIPDKDTQKTDHHQQLVNDIEAADPYAFNTSLIQQRQKAIDNHSYRSAIQSWRPNSLQQLVNAIKSLSENKSIVDCYWIIFYWITYNIEYDAVSYFSKNYADQTAEGVFRTRKGVCAGY</sequence>
<dbReference type="PANTHER" id="PTHR46333">
    <property type="entry name" value="CYTOKINESIS PROTEIN 3"/>
    <property type="match status" value="1"/>
</dbReference>